<keyword evidence="3" id="KW-1185">Reference proteome</keyword>
<dbReference type="AlphaFoldDB" id="A0A1E7G056"/>
<dbReference type="Proteomes" id="UP000095751">
    <property type="component" value="Unassembled WGS sequence"/>
</dbReference>
<dbReference type="InParanoid" id="A0A1E7G056"/>
<feature type="compositionally biased region" description="Polar residues" evidence="1">
    <location>
        <begin position="19"/>
        <end position="28"/>
    </location>
</feature>
<feature type="compositionally biased region" description="Polar residues" evidence="1">
    <location>
        <begin position="231"/>
        <end position="253"/>
    </location>
</feature>
<evidence type="ECO:0000313" key="3">
    <source>
        <dbReference type="Proteomes" id="UP000095751"/>
    </source>
</evidence>
<feature type="region of interest" description="Disordered" evidence="1">
    <location>
        <begin position="1"/>
        <end position="64"/>
    </location>
</feature>
<feature type="compositionally biased region" description="Low complexity" evidence="1">
    <location>
        <begin position="1"/>
        <end position="16"/>
    </location>
</feature>
<evidence type="ECO:0000313" key="2">
    <source>
        <dbReference type="EMBL" id="OEU23573.1"/>
    </source>
</evidence>
<name>A0A1E7G056_9STRA</name>
<organism evidence="2 3">
    <name type="scientific">Fragilariopsis cylindrus CCMP1102</name>
    <dbReference type="NCBI Taxonomy" id="635003"/>
    <lineage>
        <taxon>Eukaryota</taxon>
        <taxon>Sar</taxon>
        <taxon>Stramenopiles</taxon>
        <taxon>Ochrophyta</taxon>
        <taxon>Bacillariophyta</taxon>
        <taxon>Bacillariophyceae</taxon>
        <taxon>Bacillariophycidae</taxon>
        <taxon>Bacillariales</taxon>
        <taxon>Bacillariaceae</taxon>
        <taxon>Fragilariopsis</taxon>
    </lineage>
</organism>
<feature type="compositionally biased region" description="Basic and acidic residues" evidence="1">
    <location>
        <begin position="51"/>
        <end position="64"/>
    </location>
</feature>
<dbReference type="EMBL" id="KV784353">
    <property type="protein sequence ID" value="OEU23573.1"/>
    <property type="molecule type" value="Genomic_DNA"/>
</dbReference>
<evidence type="ECO:0000256" key="1">
    <source>
        <dbReference type="SAM" id="MobiDB-lite"/>
    </source>
</evidence>
<accession>A0A1E7G056</accession>
<dbReference type="OrthoDB" id="49297at2759"/>
<reference evidence="2 3" key="1">
    <citation type="submission" date="2016-09" db="EMBL/GenBank/DDBJ databases">
        <title>Extensive genetic diversity and differential bi-allelic expression allows diatom success in the polar Southern Ocean.</title>
        <authorList>
            <consortium name="DOE Joint Genome Institute"/>
            <person name="Mock T."/>
            <person name="Otillar R.P."/>
            <person name="Strauss J."/>
            <person name="Dupont C."/>
            <person name="Frickenhaus S."/>
            <person name="Maumus F."/>
            <person name="Mcmullan M."/>
            <person name="Sanges R."/>
            <person name="Schmutz J."/>
            <person name="Toseland A."/>
            <person name="Valas R."/>
            <person name="Veluchamy A."/>
            <person name="Ward B.J."/>
            <person name="Allen A."/>
            <person name="Barry K."/>
            <person name="Falciatore A."/>
            <person name="Ferrante M."/>
            <person name="Fortunato A.E."/>
            <person name="Gloeckner G."/>
            <person name="Gruber A."/>
            <person name="Hipkin R."/>
            <person name="Janech M."/>
            <person name="Kroth P."/>
            <person name="Leese F."/>
            <person name="Lindquist E."/>
            <person name="Lyon B.R."/>
            <person name="Martin J."/>
            <person name="Mayer C."/>
            <person name="Parker M."/>
            <person name="Quesneville H."/>
            <person name="Raymond J."/>
            <person name="Uhlig C."/>
            <person name="Valentin K.U."/>
            <person name="Worden A.Z."/>
            <person name="Armbrust E.V."/>
            <person name="Bowler C."/>
            <person name="Green B."/>
            <person name="Moulton V."/>
            <person name="Van Oosterhout C."/>
            <person name="Grigoriev I."/>
        </authorList>
    </citation>
    <scope>NUCLEOTIDE SEQUENCE [LARGE SCALE GENOMIC DNA]</scope>
    <source>
        <strain evidence="2 3">CCMP1102</strain>
    </source>
</reference>
<gene>
    <name evidence="2" type="ORF">FRACYDRAFT_233748</name>
</gene>
<sequence>MCVNNNNMSAANTNATKRPVNQGSSNNDETNKKQRTSSVAAPAAATFQHDASLDSDKEERAKEEEKAKDVFGKLSEVKGGESYITVDQFGDLFESMGSTYCEEEHKKSLKRLKKDTNRIYQSDFLVWYIDWLFGDEDSSDDEVEAQQQPVGPDVPSDTHVVVGVTSRGYHCKVCQKKGGYEQCHHNHKIHDLVDANSGTTTPMTELIDEITRLEQEISTMEENQQQQQQQGVNTTTSINENRNNPFASTNSTMGNIRVNRHGLARGYVTIDNFSNTIASSTRSSSSLTAGSTSVEDSDDSLLCNLMEKCGLE</sequence>
<dbReference type="KEGG" id="fcy:FRACYDRAFT_233748"/>
<protein>
    <submittedName>
        <fullName evidence="2">Uncharacterized protein</fullName>
    </submittedName>
</protein>
<proteinExistence type="predicted"/>
<feature type="region of interest" description="Disordered" evidence="1">
    <location>
        <begin position="222"/>
        <end position="253"/>
    </location>
</feature>